<feature type="compositionally biased region" description="Polar residues" evidence="1">
    <location>
        <begin position="201"/>
        <end position="213"/>
    </location>
</feature>
<proteinExistence type="predicted"/>
<sequence>MFATNKPQMDVTQLLQPQVPGRFSNPAAPNGGFDFASNRTSSTPGDFHVDPSLVEGSAFSVLDADFLREPTFTDSLAADLDDILSLCSLYTPSSPEIDEALPVSPFNQRGLMNFGVDAPVTTPSTPVPPINLALNDASAPITVDPCFTVSSPEEPKTATMHSDSTSDLSHGSQSSIPTSESSAEEAIQKKLERLEEAIEQLQRTVPQATTSRTPRAPRKATTSVGSANVGGNRTTRSMTSSPSGAIGVGKRKRGEDDDDDDDVVEVTPARKGKRSKKDVQDGDIIRAWACPYPHHQGSSSHCNILVRGPHEIPRHLVTHLIEEEDRLRDDPTIDVSTLVFGGAPSNRHICQICREQFSRWDAWVRHTTNSQKNCGHCSTPVGMHGQHAVLETFETNGAAEVLAKVKVSGEKKRLTEIIEVYSTWSDRYRFKSVRGGTERQPRWLLTNELPARNSVAAYSPFTAP</sequence>
<reference evidence="2 3" key="1">
    <citation type="journal article" date="2016" name="Mol. Biol. Evol.">
        <title>Comparative Genomics of Early-Diverging Mushroom-Forming Fungi Provides Insights into the Origins of Lignocellulose Decay Capabilities.</title>
        <authorList>
            <person name="Nagy L.G."/>
            <person name="Riley R."/>
            <person name="Tritt A."/>
            <person name="Adam C."/>
            <person name="Daum C."/>
            <person name="Floudas D."/>
            <person name="Sun H."/>
            <person name="Yadav J.S."/>
            <person name="Pangilinan J."/>
            <person name="Larsson K.H."/>
            <person name="Matsuura K."/>
            <person name="Barry K."/>
            <person name="Labutti K."/>
            <person name="Kuo R."/>
            <person name="Ohm R.A."/>
            <person name="Bhattacharya S.S."/>
            <person name="Shirouzu T."/>
            <person name="Yoshinaga Y."/>
            <person name="Martin F.M."/>
            <person name="Grigoriev I.V."/>
            <person name="Hibbett D.S."/>
        </authorList>
    </citation>
    <scope>NUCLEOTIDE SEQUENCE [LARGE SCALE GENOMIC DNA]</scope>
    <source>
        <strain evidence="2 3">HHB12733</strain>
    </source>
</reference>
<dbReference type="InParanoid" id="A0A165F6M7"/>
<evidence type="ECO:0000313" key="2">
    <source>
        <dbReference type="EMBL" id="KZT56301.1"/>
    </source>
</evidence>
<protein>
    <submittedName>
        <fullName evidence="2">Uncharacterized protein</fullName>
    </submittedName>
</protein>
<feature type="region of interest" description="Disordered" evidence="1">
    <location>
        <begin position="148"/>
        <end position="187"/>
    </location>
</feature>
<dbReference type="EMBL" id="KV423980">
    <property type="protein sequence ID" value="KZT56301.1"/>
    <property type="molecule type" value="Genomic_DNA"/>
</dbReference>
<evidence type="ECO:0000313" key="3">
    <source>
        <dbReference type="Proteomes" id="UP000076842"/>
    </source>
</evidence>
<feature type="compositionally biased region" description="Polar residues" evidence="1">
    <location>
        <begin position="220"/>
        <end position="243"/>
    </location>
</feature>
<keyword evidence="3" id="KW-1185">Reference proteome</keyword>
<evidence type="ECO:0000256" key="1">
    <source>
        <dbReference type="SAM" id="MobiDB-lite"/>
    </source>
</evidence>
<feature type="region of interest" description="Disordered" evidence="1">
    <location>
        <begin position="19"/>
        <end position="39"/>
    </location>
</feature>
<dbReference type="OrthoDB" id="8922241at2759"/>
<organism evidence="2 3">
    <name type="scientific">Calocera cornea HHB12733</name>
    <dbReference type="NCBI Taxonomy" id="1353952"/>
    <lineage>
        <taxon>Eukaryota</taxon>
        <taxon>Fungi</taxon>
        <taxon>Dikarya</taxon>
        <taxon>Basidiomycota</taxon>
        <taxon>Agaricomycotina</taxon>
        <taxon>Dacrymycetes</taxon>
        <taxon>Dacrymycetales</taxon>
        <taxon>Dacrymycetaceae</taxon>
        <taxon>Calocera</taxon>
    </lineage>
</organism>
<accession>A0A165F6M7</accession>
<feature type="region of interest" description="Disordered" evidence="1">
    <location>
        <begin position="201"/>
        <end position="278"/>
    </location>
</feature>
<name>A0A165F6M7_9BASI</name>
<gene>
    <name evidence="2" type="ORF">CALCODRAFT_518223</name>
</gene>
<dbReference type="AlphaFoldDB" id="A0A165F6M7"/>
<feature type="compositionally biased region" description="Polar residues" evidence="1">
    <location>
        <begin position="159"/>
        <end position="181"/>
    </location>
</feature>
<dbReference type="Proteomes" id="UP000076842">
    <property type="component" value="Unassembled WGS sequence"/>
</dbReference>